<dbReference type="RefSeq" id="WP_046821994.1">
    <property type="nucleotide sequence ID" value="NZ_LBBT01000060.1"/>
</dbReference>
<protein>
    <submittedName>
        <fullName evidence="4">DeoR faimly transcriptional regulator</fullName>
    </submittedName>
</protein>
<dbReference type="SMART" id="SM00420">
    <property type="entry name" value="HTH_DEOR"/>
    <property type="match status" value="1"/>
</dbReference>
<dbReference type="InterPro" id="IPR037171">
    <property type="entry name" value="NagB/RpiA_transferase-like"/>
</dbReference>
<dbReference type="AlphaFoldDB" id="A0A0M3DM02"/>
<dbReference type="Proteomes" id="UP000034407">
    <property type="component" value="Unassembled WGS sequence"/>
</dbReference>
<organism evidence="4 5">
    <name type="scientific">Paraclostridium benzoelyticum</name>
    <dbReference type="NCBI Taxonomy" id="1629550"/>
    <lineage>
        <taxon>Bacteria</taxon>
        <taxon>Bacillati</taxon>
        <taxon>Bacillota</taxon>
        <taxon>Clostridia</taxon>
        <taxon>Peptostreptococcales</taxon>
        <taxon>Peptostreptococcaceae</taxon>
        <taxon>Paraclostridium</taxon>
    </lineage>
</organism>
<dbReference type="PANTHER" id="PTHR30363:SF44">
    <property type="entry name" value="AGA OPERON TRANSCRIPTIONAL REPRESSOR-RELATED"/>
    <property type="match status" value="1"/>
</dbReference>
<dbReference type="InterPro" id="IPR014036">
    <property type="entry name" value="DeoR-like_C"/>
</dbReference>
<dbReference type="Pfam" id="PF00455">
    <property type="entry name" value="DeoRC"/>
    <property type="match status" value="1"/>
</dbReference>
<dbReference type="InterPro" id="IPR001034">
    <property type="entry name" value="DeoR_HTH"/>
</dbReference>
<evidence type="ECO:0000256" key="2">
    <source>
        <dbReference type="ARBA" id="ARBA00023163"/>
    </source>
</evidence>
<dbReference type="PROSITE" id="PS51000">
    <property type="entry name" value="HTH_DEOR_2"/>
    <property type="match status" value="1"/>
</dbReference>
<dbReference type="Pfam" id="PF08220">
    <property type="entry name" value="HTH_DeoR"/>
    <property type="match status" value="1"/>
</dbReference>
<reference evidence="4 5" key="1">
    <citation type="submission" date="2015-04" db="EMBL/GenBank/DDBJ databases">
        <title>Microcin producing Clostridium sp. JC272T.</title>
        <authorList>
            <person name="Jyothsna T."/>
            <person name="Sasikala C."/>
            <person name="Ramana C."/>
        </authorList>
    </citation>
    <scope>NUCLEOTIDE SEQUENCE [LARGE SCALE GENOMIC DNA]</scope>
    <source>
        <strain evidence="4 5">JC272</strain>
    </source>
</reference>
<proteinExistence type="predicted"/>
<gene>
    <name evidence="4" type="ORF">VN21_03050</name>
</gene>
<dbReference type="InterPro" id="IPR036388">
    <property type="entry name" value="WH-like_DNA-bd_sf"/>
</dbReference>
<dbReference type="Gene3D" id="1.10.10.10">
    <property type="entry name" value="Winged helix-like DNA-binding domain superfamily/Winged helix DNA-binding domain"/>
    <property type="match status" value="1"/>
</dbReference>
<dbReference type="SUPFAM" id="SSF100950">
    <property type="entry name" value="NagB/RpiA/CoA transferase-like"/>
    <property type="match status" value="1"/>
</dbReference>
<evidence type="ECO:0000259" key="3">
    <source>
        <dbReference type="PROSITE" id="PS51000"/>
    </source>
</evidence>
<dbReference type="PANTHER" id="PTHR30363">
    <property type="entry name" value="HTH-TYPE TRANSCRIPTIONAL REGULATOR SRLR-RELATED"/>
    <property type="match status" value="1"/>
</dbReference>
<keyword evidence="1" id="KW-0805">Transcription regulation</keyword>
<sequence length="239" mass="27465">MFLEERYENIVNIIKKNGRVKVKELSKLFEVTEDCIRKDLKELESRGYLIRVYGGAIAQKNHIDIKNIDERKNINTQEKKLIALKAIDLIENKDIVFLDVSTINLEIAKELNNTNKTITVVTNMIEIVLELRMNNNIKVICIGGEFNKEIGATVGAAADRYIRKFAYDKAFIGLGGINKETGYVSTIYLEDGDTKKTIIECSTKIYLVMEKEKFNYDEFYKFATLEEITAIITEDRIID</sequence>
<evidence type="ECO:0000256" key="1">
    <source>
        <dbReference type="ARBA" id="ARBA00023015"/>
    </source>
</evidence>
<comment type="caution">
    <text evidence="4">The sequence shown here is derived from an EMBL/GenBank/DDBJ whole genome shotgun (WGS) entry which is preliminary data.</text>
</comment>
<accession>A0A0M3DM02</accession>
<dbReference type="InterPro" id="IPR050313">
    <property type="entry name" value="Carb_Metab_HTH_regulators"/>
</dbReference>
<dbReference type="SUPFAM" id="SSF46785">
    <property type="entry name" value="Winged helix' DNA-binding domain"/>
    <property type="match status" value="1"/>
</dbReference>
<evidence type="ECO:0000313" key="4">
    <source>
        <dbReference type="EMBL" id="KKY02459.1"/>
    </source>
</evidence>
<feature type="domain" description="HTH deoR-type" evidence="3">
    <location>
        <begin position="3"/>
        <end position="58"/>
    </location>
</feature>
<evidence type="ECO:0000313" key="5">
    <source>
        <dbReference type="Proteomes" id="UP000034407"/>
    </source>
</evidence>
<dbReference type="InterPro" id="IPR036390">
    <property type="entry name" value="WH_DNA-bd_sf"/>
</dbReference>
<keyword evidence="2" id="KW-0804">Transcription</keyword>
<dbReference type="PATRIC" id="fig|1629550.3.peg.3312"/>
<name>A0A0M3DM02_9FIRM</name>
<dbReference type="EMBL" id="LBBT01000060">
    <property type="protein sequence ID" value="KKY02459.1"/>
    <property type="molecule type" value="Genomic_DNA"/>
</dbReference>
<keyword evidence="5" id="KW-1185">Reference proteome</keyword>
<dbReference type="OrthoDB" id="9797223at2"/>
<dbReference type="SMART" id="SM01134">
    <property type="entry name" value="DeoRC"/>
    <property type="match status" value="1"/>
</dbReference>
<dbReference type="PRINTS" id="PR00037">
    <property type="entry name" value="HTHLACR"/>
</dbReference>
<dbReference type="GO" id="GO:0003700">
    <property type="term" value="F:DNA-binding transcription factor activity"/>
    <property type="evidence" value="ECO:0007669"/>
    <property type="project" value="InterPro"/>
</dbReference>